<evidence type="ECO:0000256" key="3">
    <source>
        <dbReference type="ARBA" id="ARBA00022840"/>
    </source>
</evidence>
<name>X1GIY5_9ZZZZ</name>
<dbReference type="AlphaFoldDB" id="X1GIY5"/>
<dbReference type="GO" id="GO:0003689">
    <property type="term" value="F:DNA clamp loader activity"/>
    <property type="evidence" value="ECO:0007669"/>
    <property type="project" value="TreeGrafter"/>
</dbReference>
<dbReference type="PANTHER" id="PTHR11669">
    <property type="entry name" value="REPLICATION FACTOR C / DNA POLYMERASE III GAMMA-TAU SUBUNIT"/>
    <property type="match status" value="1"/>
</dbReference>
<keyword evidence="2" id="KW-0547">Nucleotide-binding</keyword>
<keyword evidence="3" id="KW-0067">ATP-binding</keyword>
<proteinExistence type="predicted"/>
<dbReference type="InterPro" id="IPR027417">
    <property type="entry name" value="P-loop_NTPase"/>
</dbReference>
<accession>X1GIY5</accession>
<dbReference type="PANTHER" id="PTHR11669:SF20">
    <property type="entry name" value="REPLICATION FACTOR C SUBUNIT 4"/>
    <property type="match status" value="1"/>
</dbReference>
<reference evidence="4" key="1">
    <citation type="journal article" date="2014" name="Front. Microbiol.">
        <title>High frequency of phylogenetically diverse reductive dehalogenase-homologous genes in deep subseafloor sedimentary metagenomes.</title>
        <authorList>
            <person name="Kawai M."/>
            <person name="Futagami T."/>
            <person name="Toyoda A."/>
            <person name="Takaki Y."/>
            <person name="Nishi S."/>
            <person name="Hori S."/>
            <person name="Arai W."/>
            <person name="Tsubouchi T."/>
            <person name="Morono Y."/>
            <person name="Uchiyama I."/>
            <person name="Ito T."/>
            <person name="Fujiyama A."/>
            <person name="Inagaki F."/>
            <person name="Takami H."/>
        </authorList>
    </citation>
    <scope>NUCLEOTIDE SEQUENCE</scope>
    <source>
        <strain evidence="4">Expedition CK06-06</strain>
    </source>
</reference>
<comment type="caution">
    <text evidence="4">The sequence shown here is derived from an EMBL/GenBank/DDBJ whole genome shotgun (WGS) entry which is preliminary data.</text>
</comment>
<sequence length="59" mass="6689">MKIPDKKGKIIGIKEEEPWVEKYRPNSFDEVVSQSIAINNLKEFALSTNMPHMIFAGPA</sequence>
<dbReference type="GO" id="GO:0006261">
    <property type="term" value="P:DNA-templated DNA replication"/>
    <property type="evidence" value="ECO:0007669"/>
    <property type="project" value="TreeGrafter"/>
</dbReference>
<dbReference type="GO" id="GO:0005524">
    <property type="term" value="F:ATP binding"/>
    <property type="evidence" value="ECO:0007669"/>
    <property type="project" value="UniProtKB-KW"/>
</dbReference>
<dbReference type="GO" id="GO:0006281">
    <property type="term" value="P:DNA repair"/>
    <property type="evidence" value="ECO:0007669"/>
    <property type="project" value="TreeGrafter"/>
</dbReference>
<dbReference type="Gene3D" id="3.40.50.300">
    <property type="entry name" value="P-loop containing nucleotide triphosphate hydrolases"/>
    <property type="match status" value="1"/>
</dbReference>
<gene>
    <name evidence="4" type="ORF">S03H2_40596</name>
</gene>
<dbReference type="GO" id="GO:0005634">
    <property type="term" value="C:nucleus"/>
    <property type="evidence" value="ECO:0007669"/>
    <property type="project" value="TreeGrafter"/>
</dbReference>
<evidence type="ECO:0000256" key="2">
    <source>
        <dbReference type="ARBA" id="ARBA00022741"/>
    </source>
</evidence>
<dbReference type="InterPro" id="IPR050238">
    <property type="entry name" value="DNA_Rep/Repair_Clamp_Loader"/>
</dbReference>
<organism evidence="4">
    <name type="scientific">marine sediment metagenome</name>
    <dbReference type="NCBI Taxonomy" id="412755"/>
    <lineage>
        <taxon>unclassified sequences</taxon>
        <taxon>metagenomes</taxon>
        <taxon>ecological metagenomes</taxon>
    </lineage>
</organism>
<dbReference type="SUPFAM" id="SSF52540">
    <property type="entry name" value="P-loop containing nucleoside triphosphate hydrolases"/>
    <property type="match status" value="1"/>
</dbReference>
<dbReference type="EMBL" id="BARU01025178">
    <property type="protein sequence ID" value="GAH57886.1"/>
    <property type="molecule type" value="Genomic_DNA"/>
</dbReference>
<evidence type="ECO:0000256" key="1">
    <source>
        <dbReference type="ARBA" id="ARBA00022705"/>
    </source>
</evidence>
<keyword evidence="1" id="KW-0235">DNA replication</keyword>
<protein>
    <submittedName>
        <fullName evidence="4">Uncharacterized protein</fullName>
    </submittedName>
</protein>
<evidence type="ECO:0000313" key="4">
    <source>
        <dbReference type="EMBL" id="GAH57886.1"/>
    </source>
</evidence>
<dbReference type="GO" id="GO:0005663">
    <property type="term" value="C:DNA replication factor C complex"/>
    <property type="evidence" value="ECO:0007669"/>
    <property type="project" value="TreeGrafter"/>
</dbReference>
<feature type="non-terminal residue" evidence="4">
    <location>
        <position position="59"/>
    </location>
</feature>